<evidence type="ECO:0000256" key="4">
    <source>
        <dbReference type="HAMAP-Rule" id="MF_01343"/>
    </source>
</evidence>
<comment type="caution">
    <text evidence="7">The sequence shown here is derived from an EMBL/GenBank/DDBJ whole genome shotgun (WGS) entry which is preliminary data.</text>
</comment>
<evidence type="ECO:0000256" key="1">
    <source>
        <dbReference type="ARBA" id="ARBA00022980"/>
    </source>
</evidence>
<keyword evidence="2 4" id="KW-0687">Ribonucleoprotein</keyword>
<evidence type="ECO:0000313" key="7">
    <source>
        <dbReference type="EMBL" id="EXB07341.1"/>
    </source>
</evidence>
<comment type="similarity">
    <text evidence="4 5">Belongs to the universal ribosomal protein uS15 family.</text>
</comment>
<proteinExistence type="inferred from homology"/>
<keyword evidence="4 6" id="KW-0699">rRNA-binding</keyword>
<dbReference type="Pfam" id="PF00312">
    <property type="entry name" value="Ribosomal_S15"/>
    <property type="match status" value="1"/>
</dbReference>
<reference evidence="7 8" key="1">
    <citation type="submission" date="2014-02" db="EMBL/GenBank/DDBJ databases">
        <title>Comparative genomics and transcriptomics to identify genetic mechanisms underlying the emergence of carbapenem resistant Acinetobacter baumannii (CRAb).</title>
        <authorList>
            <person name="Harris A.D."/>
            <person name="Johnson K.J."/>
            <person name="George J."/>
            <person name="Shefchek K."/>
            <person name="Daugherty S.C."/>
            <person name="Parankush S."/>
            <person name="Sadzewicz L."/>
            <person name="Tallon L."/>
            <person name="Sengamalay N."/>
            <person name="Hazen T.H."/>
            <person name="Rasko D.A."/>
        </authorList>
    </citation>
    <scope>NUCLEOTIDE SEQUENCE [LARGE SCALE GENOMIC DNA]</scope>
    <source>
        <strain evidence="7 8">1295743</strain>
    </source>
</reference>
<dbReference type="Gene3D" id="6.10.250.3130">
    <property type="match status" value="1"/>
</dbReference>
<evidence type="ECO:0000256" key="3">
    <source>
        <dbReference type="ARBA" id="ARBA00064542"/>
    </source>
</evidence>
<keyword evidence="1 4" id="KW-0689">Ribosomal protein</keyword>
<dbReference type="GO" id="GO:0019843">
    <property type="term" value="F:rRNA binding"/>
    <property type="evidence" value="ECO:0007669"/>
    <property type="project" value="UniProtKB-UniRule"/>
</dbReference>
<accession>A0A009IAA4</accession>
<dbReference type="GeneID" id="60737633"/>
<dbReference type="CDD" id="cd00353">
    <property type="entry name" value="Ribosomal_S15p_S13e"/>
    <property type="match status" value="1"/>
</dbReference>
<dbReference type="GO" id="GO:0006412">
    <property type="term" value="P:translation"/>
    <property type="evidence" value="ECO:0007669"/>
    <property type="project" value="UniProtKB-UniRule"/>
</dbReference>
<gene>
    <name evidence="4 7" type="primary">rpsO</name>
    <name evidence="7" type="ORF">J512_0469</name>
</gene>
<protein>
    <recommendedName>
        <fullName evidence="4">Small ribosomal subunit protein uS15</fullName>
    </recommendedName>
</protein>
<dbReference type="Gene3D" id="1.10.287.10">
    <property type="entry name" value="S15/NS1, RNA-binding"/>
    <property type="match status" value="1"/>
</dbReference>
<dbReference type="GeneID" id="92892353"/>
<dbReference type="PATRIC" id="fig|1310613.3.peg.448"/>
<dbReference type="SMR" id="A0A009IAA4"/>
<dbReference type="EMBL" id="JEWH01000003">
    <property type="protein sequence ID" value="EXB07341.1"/>
    <property type="molecule type" value="Genomic_DNA"/>
</dbReference>
<comment type="subunit">
    <text evidence="3 4">Part of the 30S ribosomal subunit. Forms a bridge to the 50S subunit in the 70S ribosome, contacting the 23S rRNA.</text>
</comment>
<dbReference type="Proteomes" id="UP000020595">
    <property type="component" value="Unassembled WGS sequence"/>
</dbReference>
<dbReference type="InterPro" id="IPR000589">
    <property type="entry name" value="Ribosomal_uS15"/>
</dbReference>
<dbReference type="PANTHER" id="PTHR23321">
    <property type="entry name" value="RIBOSOMAL PROTEIN S15, BACTERIAL AND ORGANELLAR"/>
    <property type="match status" value="1"/>
</dbReference>
<evidence type="ECO:0000256" key="2">
    <source>
        <dbReference type="ARBA" id="ARBA00023274"/>
    </source>
</evidence>
<dbReference type="PROSITE" id="PS00362">
    <property type="entry name" value="RIBOSOMAL_S15"/>
    <property type="match status" value="1"/>
</dbReference>
<dbReference type="AlphaFoldDB" id="A0A009IAA4"/>
<dbReference type="FunFam" id="1.10.287.10:FF:000002">
    <property type="entry name" value="30S ribosomal protein S15"/>
    <property type="match status" value="1"/>
</dbReference>
<keyword evidence="4 6" id="KW-0694">RNA-binding</keyword>
<dbReference type="InterPro" id="IPR005290">
    <property type="entry name" value="Ribosomal_uS15_bac-type"/>
</dbReference>
<comment type="function">
    <text evidence="4">Forms an intersubunit bridge (bridge B4) with the 23S rRNA of the 50S subunit in the ribosome.</text>
</comment>
<dbReference type="HAMAP" id="MF_01343_B">
    <property type="entry name" value="Ribosomal_uS15_B"/>
    <property type="match status" value="1"/>
</dbReference>
<evidence type="ECO:0000256" key="5">
    <source>
        <dbReference type="RuleBase" id="RU003919"/>
    </source>
</evidence>
<dbReference type="InterPro" id="IPR009068">
    <property type="entry name" value="uS15_NS1_RNA-bd_sf"/>
</dbReference>
<evidence type="ECO:0000313" key="8">
    <source>
        <dbReference type="Proteomes" id="UP000020595"/>
    </source>
</evidence>
<dbReference type="GO" id="GO:0022627">
    <property type="term" value="C:cytosolic small ribosomal subunit"/>
    <property type="evidence" value="ECO:0007669"/>
    <property type="project" value="TreeGrafter"/>
</dbReference>
<dbReference type="PANTHER" id="PTHR23321:SF26">
    <property type="entry name" value="SMALL RIBOSOMAL SUBUNIT PROTEIN US15M"/>
    <property type="match status" value="1"/>
</dbReference>
<name>A0A009IAA4_ACIB9</name>
<comment type="function">
    <text evidence="4 6">One of the primary rRNA binding proteins, it binds directly to 16S rRNA where it helps nucleate assembly of the platform of the 30S subunit by binding and bridging several RNA helices of the 16S rRNA.</text>
</comment>
<dbReference type="GO" id="GO:0003735">
    <property type="term" value="F:structural constituent of ribosome"/>
    <property type="evidence" value="ECO:0007669"/>
    <property type="project" value="InterPro"/>
</dbReference>
<dbReference type="RefSeq" id="WP_001229357.1">
    <property type="nucleotide sequence ID" value="NZ_JEWH01000003.1"/>
</dbReference>
<organism evidence="7 8">
    <name type="scientific">Acinetobacter baumannii (strain 1295743)</name>
    <dbReference type="NCBI Taxonomy" id="1310613"/>
    <lineage>
        <taxon>Bacteria</taxon>
        <taxon>Pseudomonadati</taxon>
        <taxon>Pseudomonadota</taxon>
        <taxon>Gammaproteobacteria</taxon>
        <taxon>Moraxellales</taxon>
        <taxon>Moraxellaceae</taxon>
        <taxon>Acinetobacter</taxon>
        <taxon>Acinetobacter calcoaceticus/baumannii complex</taxon>
    </lineage>
</organism>
<dbReference type="SMART" id="SM01387">
    <property type="entry name" value="Ribosomal_S15"/>
    <property type="match status" value="1"/>
</dbReference>
<dbReference type="NCBIfam" id="TIGR00952">
    <property type="entry name" value="S15_bact"/>
    <property type="match status" value="1"/>
</dbReference>
<evidence type="ECO:0000256" key="6">
    <source>
        <dbReference type="RuleBase" id="RU004524"/>
    </source>
</evidence>
<dbReference type="SUPFAM" id="SSF47060">
    <property type="entry name" value="S15/NS1 RNA-binding domain"/>
    <property type="match status" value="1"/>
</dbReference>
<sequence>MALTNADRAEIIAKFARAENDTGSPEVQVALLTAQINDLQGHFKAHKHDHHSRRGLIRMVNQRRKLLDYLNGKDHERYTALIGALGLRR</sequence>